<keyword evidence="2" id="KW-0346">Stress response</keyword>
<dbReference type="AlphaFoldDB" id="A0A101IM97"/>
<accession>A0A101IM97</accession>
<evidence type="ECO:0000313" key="3">
    <source>
        <dbReference type="Proteomes" id="UP000053961"/>
    </source>
</evidence>
<dbReference type="Proteomes" id="UP000057043">
    <property type="component" value="Unassembled WGS sequence"/>
</dbReference>
<comment type="caution">
    <text evidence="2">The sequence shown here is derived from an EMBL/GenBank/DDBJ whole genome shotgun (WGS) entry which is preliminary data.</text>
</comment>
<dbReference type="EMBL" id="LGHB01000001">
    <property type="protein sequence ID" value="KUK97774.1"/>
    <property type="molecule type" value="Genomic_DNA"/>
</dbReference>
<proteinExistence type="predicted"/>
<organism evidence="2 3">
    <name type="scientific">Methanothrix harundinacea</name>
    <dbReference type="NCBI Taxonomy" id="301375"/>
    <lineage>
        <taxon>Archaea</taxon>
        <taxon>Methanobacteriati</taxon>
        <taxon>Methanobacteriota</taxon>
        <taxon>Stenosarchaea group</taxon>
        <taxon>Methanomicrobia</taxon>
        <taxon>Methanotrichales</taxon>
        <taxon>Methanotrichaceae</taxon>
        <taxon>Methanothrix</taxon>
    </lineage>
</organism>
<gene>
    <name evidence="1" type="ORF">XD72_1597</name>
    <name evidence="2" type="ORF">XE07_0188</name>
</gene>
<reference evidence="3 4" key="2">
    <citation type="journal article" date="2015" name="MBio">
        <title>Genome-Resolved Metagenomic Analysis Reveals Roles for Candidate Phyla and Other Microbial Community Members in Biogeochemical Transformations in Oil Reservoirs.</title>
        <authorList>
            <person name="Hu P."/>
            <person name="Tom L."/>
            <person name="Singh A."/>
            <person name="Thomas B.C."/>
            <person name="Baker B.J."/>
            <person name="Piceno Y.M."/>
            <person name="Andersen G.L."/>
            <person name="Banfield J.F."/>
        </authorList>
    </citation>
    <scope>NUCLEOTIDE SEQUENCE [LARGE SCALE GENOMIC DNA]</scope>
    <source>
        <strain evidence="1">57_489</strain>
    </source>
</reference>
<evidence type="ECO:0000313" key="1">
    <source>
        <dbReference type="EMBL" id="KUK44018.1"/>
    </source>
</evidence>
<reference evidence="2" key="1">
    <citation type="journal article" date="2015" name="MBio">
        <title>Genome-resolved metagenomic analysis reveals roles for candidate phyla and other microbial community members in biogeochemical transformations in oil reservoirs.</title>
        <authorList>
            <person name="Hu P."/>
            <person name="Tom L."/>
            <person name="Singh A."/>
            <person name="Thomas B.C."/>
            <person name="Baker B.J."/>
            <person name="Piceno Y.M."/>
            <person name="Andersen G.L."/>
            <person name="Banfield J.F."/>
        </authorList>
    </citation>
    <scope>NUCLEOTIDE SEQUENCE [LARGE SCALE GENOMIC DNA]</scope>
    <source>
        <strain evidence="2">56_747</strain>
    </source>
</reference>
<name>A0A101IM97_9EURY</name>
<dbReference type="PATRIC" id="fig|301375.6.peg.1205"/>
<dbReference type="Proteomes" id="UP000053961">
    <property type="component" value="Unassembled WGS sequence"/>
</dbReference>
<dbReference type="EMBL" id="LGFT01000037">
    <property type="protein sequence ID" value="KUK44018.1"/>
    <property type="molecule type" value="Genomic_DNA"/>
</dbReference>
<evidence type="ECO:0000313" key="2">
    <source>
        <dbReference type="EMBL" id="KUK97774.1"/>
    </source>
</evidence>
<sequence>MAQRINRAYEVVLSYCENYEYPFGEEEHKREKKRTYERWWRERFGDDPLWGGTNKRREG</sequence>
<evidence type="ECO:0000313" key="4">
    <source>
        <dbReference type="Proteomes" id="UP000057043"/>
    </source>
</evidence>
<protein>
    <submittedName>
        <fullName evidence="2">Heat shock protein DnaJ-like protein</fullName>
    </submittedName>
</protein>